<proteinExistence type="predicted"/>
<dbReference type="STRING" id="71717.A0A4Y7RQT3"/>
<evidence type="ECO:0000313" key="2">
    <source>
        <dbReference type="EMBL" id="TEB11079.1"/>
    </source>
</evidence>
<evidence type="ECO:0000256" key="1">
    <source>
        <dbReference type="SAM" id="MobiDB-lite"/>
    </source>
</evidence>
<accession>A0A4Y7RQT3</accession>
<reference evidence="2 3" key="1">
    <citation type="journal article" date="2019" name="Nat. Ecol. Evol.">
        <title>Megaphylogeny resolves global patterns of mushroom evolution.</title>
        <authorList>
            <person name="Varga T."/>
            <person name="Krizsan K."/>
            <person name="Foldi C."/>
            <person name="Dima B."/>
            <person name="Sanchez-Garcia M."/>
            <person name="Sanchez-Ramirez S."/>
            <person name="Szollosi G.J."/>
            <person name="Szarkandi J.G."/>
            <person name="Papp V."/>
            <person name="Albert L."/>
            <person name="Andreopoulos W."/>
            <person name="Angelini C."/>
            <person name="Antonin V."/>
            <person name="Barry K.W."/>
            <person name="Bougher N.L."/>
            <person name="Buchanan P."/>
            <person name="Buyck B."/>
            <person name="Bense V."/>
            <person name="Catcheside P."/>
            <person name="Chovatia M."/>
            <person name="Cooper J."/>
            <person name="Damon W."/>
            <person name="Desjardin D."/>
            <person name="Finy P."/>
            <person name="Geml J."/>
            <person name="Haridas S."/>
            <person name="Hughes K."/>
            <person name="Justo A."/>
            <person name="Karasinski D."/>
            <person name="Kautmanova I."/>
            <person name="Kiss B."/>
            <person name="Kocsube S."/>
            <person name="Kotiranta H."/>
            <person name="LaButti K.M."/>
            <person name="Lechner B.E."/>
            <person name="Liimatainen K."/>
            <person name="Lipzen A."/>
            <person name="Lukacs Z."/>
            <person name="Mihaltcheva S."/>
            <person name="Morgado L.N."/>
            <person name="Niskanen T."/>
            <person name="Noordeloos M.E."/>
            <person name="Ohm R.A."/>
            <person name="Ortiz-Santana B."/>
            <person name="Ovrebo C."/>
            <person name="Racz N."/>
            <person name="Riley R."/>
            <person name="Savchenko A."/>
            <person name="Shiryaev A."/>
            <person name="Soop K."/>
            <person name="Spirin V."/>
            <person name="Szebenyi C."/>
            <person name="Tomsovsky M."/>
            <person name="Tulloss R.E."/>
            <person name="Uehling J."/>
            <person name="Grigoriev I.V."/>
            <person name="Vagvolgyi C."/>
            <person name="Papp T."/>
            <person name="Martin F.M."/>
            <person name="Miettinen O."/>
            <person name="Hibbett D.S."/>
            <person name="Nagy L.G."/>
        </authorList>
    </citation>
    <scope>NUCLEOTIDE SEQUENCE [LARGE SCALE GENOMIC DNA]</scope>
    <source>
        <strain evidence="2 3">FP101781</strain>
    </source>
</reference>
<feature type="region of interest" description="Disordered" evidence="1">
    <location>
        <begin position="736"/>
        <end position="777"/>
    </location>
</feature>
<protein>
    <recommendedName>
        <fullName evidence="4">ZZ-type domain-containing protein</fullName>
    </recommendedName>
</protein>
<keyword evidence="3" id="KW-1185">Reference proteome</keyword>
<feature type="region of interest" description="Disordered" evidence="1">
    <location>
        <begin position="861"/>
        <end position="944"/>
    </location>
</feature>
<feature type="compositionally biased region" description="Basic and acidic residues" evidence="1">
    <location>
        <begin position="1"/>
        <end position="20"/>
    </location>
</feature>
<dbReference type="EMBL" id="QPFP01000455">
    <property type="protein sequence ID" value="TEB11079.1"/>
    <property type="molecule type" value="Genomic_DNA"/>
</dbReference>
<organism evidence="2 3">
    <name type="scientific">Coprinellus micaceus</name>
    <name type="common">Glistening ink-cap mushroom</name>
    <name type="synonym">Coprinus micaceus</name>
    <dbReference type="NCBI Taxonomy" id="71717"/>
    <lineage>
        <taxon>Eukaryota</taxon>
        <taxon>Fungi</taxon>
        <taxon>Dikarya</taxon>
        <taxon>Basidiomycota</taxon>
        <taxon>Agaricomycotina</taxon>
        <taxon>Agaricomycetes</taxon>
        <taxon>Agaricomycetidae</taxon>
        <taxon>Agaricales</taxon>
        <taxon>Agaricineae</taxon>
        <taxon>Psathyrellaceae</taxon>
        <taxon>Coprinellus</taxon>
    </lineage>
</organism>
<dbReference type="OrthoDB" id="2122982at2759"/>
<feature type="compositionally biased region" description="Basic and acidic residues" evidence="1">
    <location>
        <begin position="928"/>
        <end position="944"/>
    </location>
</feature>
<evidence type="ECO:0008006" key="4">
    <source>
        <dbReference type="Google" id="ProtNLM"/>
    </source>
</evidence>
<feature type="region of interest" description="Disordered" evidence="1">
    <location>
        <begin position="1031"/>
        <end position="1087"/>
    </location>
</feature>
<dbReference type="Proteomes" id="UP000298030">
    <property type="component" value="Unassembled WGS sequence"/>
</dbReference>
<name>A0A4Y7RQT3_COPMI</name>
<sequence>MPLLSSKREKKEKEKLRASELDPGLAPLPAVSIPDPTGLTQADPAHWDQLWDSFDRYYTANEKEIMEAAKLDVLEIAGSKRSMQKDALVTSFLEHSKTILNGLQFLSELHPAVSVVVGAFGALIKIELIRRDNSMKAMSVKIQMQNLMCALFQLRLLRTELHDYMLSQRVAHMMSIVAEEIKACGSDLSYYQDKKLMSRMLHAKFFEERLAFHIATFAERRSELNLLFTSYTAGRVQETNEITTRIEYKVDNLVKILERFDSSREREATKFIEHNGGIERCISDKTLFVELMGKTGDTINEGNDAGQGQDADEAITNLMKQLQRELREDVEAALKKNMANFEGMLRIQSNNLQHMSHLMENQTSEIMKISNEIAMIFPGMRKHVLLTDPTLQKIWGEMGLRQSVKAKKFVLTFKDYHTRMTAKTPMIMASSPNIPILELPPSANMESSFPDDKGTFTTGGPDASRDDDEDWALFYIDVVHLDPIVEAIDDDFSGFISIHEANRFAIARPKSWSLLRWFAYWAAGWALSVKNYKIKILDLVQQIYLARLHALPCNLAYITDYLDGPAFRSLDTLLRSTQPLVGEHDATDRKLAFLVSEFDKDLEGRLHSNLKDLKYDLLSVDKVTLVTGPGRIERFALPLIYLLLQQHLKIVRLAGYYRFCSQEMSTASLSLLMILNSLRSRADKLEAVFRQKSRPVQDLFKKFSFGMFELFNSPVEYQRLNNTLLASYWETHGSTEASGSDEVAESNASTEPAAIPSNASTAESPSSQDSSIPTRPKSLPTEAELEALKMLSQELNHEEDQPVVLEQNLVHDFAQPASGEEGVKASILAGGWTTRAYRDRRLAVMQKDLIVMRLEDPGPTGTKLTGWGEGFPGPGKITGDIKRRKRTASIDTGEGDIQDGGDARDSEGTQEAQESEAAQVLAGDDNSEDKKNSEHVPNVEDTRDILAGDENITALDFVMFNPSGLVSHYRVTPVDGTGGMHWKGEWSFDDFEGDTGVRPFEMFKAPPAALRNRYILEDVSPVIDEGLLKEGRESRASGVEPPARAGEEVPEPPSELAVLSEDGAECTPKPPSELADSPVSRKGDETKKRSNIALARWRYAGEAVLYQVRRKLHSTSFYRETARERKRYILITMKLDHEEQTDAEYCEVLNIRKKVDPNVCYVWNRIADFYGNRKVGEHVTSYTICDSCRNRFCFTRHFCITCQLPSLNNQVDICTLCLHKTDPITTGQFTHNSSHTLFKSNRRILDMERPYLIDNARTRSKRVKQIFNGGEKSHSHGGASEGHQNKAAPKCTHCDGDIQLPCWVCTVCPQDTFICMKCEVGLKHDDQHGLLRIFDEEEEEATATTDVERYYNRAKTVFAEELGTLEMKFNQRMEILTSQVEKIQQAVLTSPLASTASTAAGDPRRTWAMATRR</sequence>
<feature type="region of interest" description="Disordered" evidence="1">
    <location>
        <begin position="1"/>
        <end position="21"/>
    </location>
</feature>
<feature type="compositionally biased region" description="Polar residues" evidence="1">
    <location>
        <begin position="757"/>
        <end position="773"/>
    </location>
</feature>
<comment type="caution">
    <text evidence="2">The sequence shown here is derived from an EMBL/GenBank/DDBJ whole genome shotgun (WGS) entry which is preliminary data.</text>
</comment>
<gene>
    <name evidence="2" type="ORF">FA13DRAFT_1677839</name>
</gene>
<evidence type="ECO:0000313" key="3">
    <source>
        <dbReference type="Proteomes" id="UP000298030"/>
    </source>
</evidence>